<dbReference type="EMBL" id="AHYT01000012">
    <property type="protein sequence ID" value="EOT25951.1"/>
    <property type="molecule type" value="Genomic_DNA"/>
</dbReference>
<keyword evidence="5" id="KW-0460">Magnesium</keyword>
<keyword evidence="4" id="KW-0479">Metal-binding</keyword>
<dbReference type="OrthoDB" id="9805316at2"/>
<dbReference type="Pfam" id="PF00348">
    <property type="entry name" value="polyprenyl_synt"/>
    <property type="match status" value="1"/>
</dbReference>
<dbReference type="InterPro" id="IPR000092">
    <property type="entry name" value="Polyprenyl_synt"/>
</dbReference>
<dbReference type="AlphaFoldDB" id="S0JG39"/>
<dbReference type="PATRIC" id="fig|1139996.3.peg.2375"/>
<evidence type="ECO:0000313" key="7">
    <source>
        <dbReference type="EMBL" id="EOT25951.1"/>
    </source>
</evidence>
<evidence type="ECO:0000256" key="1">
    <source>
        <dbReference type="ARBA" id="ARBA00001946"/>
    </source>
</evidence>
<dbReference type="SUPFAM" id="SSF48576">
    <property type="entry name" value="Terpenoid synthases"/>
    <property type="match status" value="1"/>
</dbReference>
<sequence>MLSYWNDYPTIQNKLQIVCSLIEKQMRVRNKDIQETLIDFSQAGGKFLRPAFFLLFASLGDPEKQDEEQLIKIAASLEILHMATLIHDDIIDDSPLRRGTQTVQSRYGKDIAVYTGDLLFTEFFKLTIEAMNGSKFLAINARSMHRLLLGELDQMHTRYNKNETFRDYLRSVNGKTAELFWLACAQGAHFGHTAPHVQRVAGRIGRNIGIAFQVYDDILDYTADEETLKKPILEDLAQGVYTLPLLLAKAEQPDIFFPYLEKEDKITPQESQEVADLVVKYNGVEMAKDIARRYTQKALADIATLPEGEAKEMLQLLTTQLLLRSY</sequence>
<evidence type="ECO:0000256" key="4">
    <source>
        <dbReference type="ARBA" id="ARBA00022723"/>
    </source>
</evidence>
<comment type="similarity">
    <text evidence="2 6">Belongs to the FPP/GGPP synthase family.</text>
</comment>
<evidence type="ECO:0000256" key="3">
    <source>
        <dbReference type="ARBA" id="ARBA00022679"/>
    </source>
</evidence>
<dbReference type="eggNOG" id="COG0142">
    <property type="taxonomic scope" value="Bacteria"/>
</dbReference>
<dbReference type="PROSITE" id="PS00444">
    <property type="entry name" value="POLYPRENYL_SYNTHASE_2"/>
    <property type="match status" value="1"/>
</dbReference>
<proteinExistence type="inferred from homology"/>
<dbReference type="InterPro" id="IPR008949">
    <property type="entry name" value="Isoprenoid_synthase_dom_sf"/>
</dbReference>
<evidence type="ECO:0000256" key="6">
    <source>
        <dbReference type="RuleBase" id="RU004466"/>
    </source>
</evidence>
<gene>
    <name evidence="7" type="ORF">OMQ_02421</name>
</gene>
<dbReference type="CDD" id="cd00685">
    <property type="entry name" value="Trans_IPPS_HT"/>
    <property type="match status" value="1"/>
</dbReference>
<evidence type="ECO:0000256" key="5">
    <source>
        <dbReference type="ARBA" id="ARBA00022842"/>
    </source>
</evidence>
<comment type="cofactor">
    <cofactor evidence="1">
        <name>Mg(2+)</name>
        <dbReference type="ChEBI" id="CHEBI:18420"/>
    </cofactor>
</comment>
<dbReference type="Proteomes" id="UP000014136">
    <property type="component" value="Unassembled WGS sequence"/>
</dbReference>
<name>S0JG39_9ENTE</name>
<dbReference type="GO" id="GO:0004659">
    <property type="term" value="F:prenyltransferase activity"/>
    <property type="evidence" value="ECO:0007669"/>
    <property type="project" value="InterPro"/>
</dbReference>
<dbReference type="PANTHER" id="PTHR12001">
    <property type="entry name" value="GERANYLGERANYL PYROPHOSPHATE SYNTHASE"/>
    <property type="match status" value="1"/>
</dbReference>
<dbReference type="SFLD" id="SFLDS00005">
    <property type="entry name" value="Isoprenoid_Synthase_Type_I"/>
    <property type="match status" value="1"/>
</dbReference>
<keyword evidence="3 6" id="KW-0808">Transferase</keyword>
<dbReference type="Gene3D" id="1.10.600.10">
    <property type="entry name" value="Farnesyl Diphosphate Synthase"/>
    <property type="match status" value="1"/>
</dbReference>
<accession>S0JG39</accession>
<comment type="caution">
    <text evidence="7">The sequence shown here is derived from an EMBL/GenBank/DDBJ whole genome shotgun (WGS) entry which is preliminary data.</text>
</comment>
<dbReference type="PANTHER" id="PTHR12001:SF69">
    <property type="entry name" value="ALL TRANS-POLYPRENYL-DIPHOSPHATE SYNTHASE PDSS1"/>
    <property type="match status" value="1"/>
</dbReference>
<protein>
    <submittedName>
        <fullName evidence="7">Heptaprenyl diphosphate synthase, component II</fullName>
    </submittedName>
</protein>
<keyword evidence="8" id="KW-1185">Reference proteome</keyword>
<evidence type="ECO:0000256" key="2">
    <source>
        <dbReference type="ARBA" id="ARBA00006706"/>
    </source>
</evidence>
<dbReference type="InterPro" id="IPR033749">
    <property type="entry name" value="Polyprenyl_synt_CS"/>
</dbReference>
<organism evidence="7 8">
    <name type="scientific">Enterococcus saccharolyticus subsp. saccharolyticus ATCC 43076</name>
    <dbReference type="NCBI Taxonomy" id="1139996"/>
    <lineage>
        <taxon>Bacteria</taxon>
        <taxon>Bacillati</taxon>
        <taxon>Bacillota</taxon>
        <taxon>Bacilli</taxon>
        <taxon>Lactobacillales</taxon>
        <taxon>Enterococcaceae</taxon>
        <taxon>Enterococcus</taxon>
    </lineage>
</organism>
<dbReference type="GO" id="GO:0008299">
    <property type="term" value="P:isoprenoid biosynthetic process"/>
    <property type="evidence" value="ECO:0007669"/>
    <property type="project" value="InterPro"/>
</dbReference>
<dbReference type="GO" id="GO:0046872">
    <property type="term" value="F:metal ion binding"/>
    <property type="evidence" value="ECO:0007669"/>
    <property type="project" value="UniProtKB-KW"/>
</dbReference>
<dbReference type="PROSITE" id="PS00723">
    <property type="entry name" value="POLYPRENYL_SYNTHASE_1"/>
    <property type="match status" value="1"/>
</dbReference>
<reference evidence="7 8" key="1">
    <citation type="submission" date="2013-03" db="EMBL/GenBank/DDBJ databases">
        <title>The Genome Sequence of Enterococcus saccharolyticus ATCC_43076 (Illumina only assembly).</title>
        <authorList>
            <consortium name="The Broad Institute Genomics Platform"/>
            <consortium name="The Broad Institute Genome Sequencing Center for Infectious Disease"/>
            <person name="Earl A."/>
            <person name="Russ C."/>
            <person name="Gilmore M."/>
            <person name="Surin D."/>
            <person name="Walker B."/>
            <person name="Young S."/>
            <person name="Zeng Q."/>
            <person name="Gargeya S."/>
            <person name="Fitzgerald M."/>
            <person name="Haas B."/>
            <person name="Abouelleil A."/>
            <person name="Allen A.W."/>
            <person name="Alvarado L."/>
            <person name="Arachchi H.M."/>
            <person name="Berlin A.M."/>
            <person name="Chapman S.B."/>
            <person name="Gainer-Dewar J."/>
            <person name="Goldberg J."/>
            <person name="Griggs A."/>
            <person name="Gujja S."/>
            <person name="Hansen M."/>
            <person name="Howarth C."/>
            <person name="Imamovic A."/>
            <person name="Ireland A."/>
            <person name="Larimer J."/>
            <person name="McCowan C."/>
            <person name="Murphy C."/>
            <person name="Pearson M."/>
            <person name="Poon T.W."/>
            <person name="Priest M."/>
            <person name="Roberts A."/>
            <person name="Saif S."/>
            <person name="Shea T."/>
            <person name="Sisk P."/>
            <person name="Sykes S."/>
            <person name="Wortman J."/>
            <person name="Nusbaum C."/>
            <person name="Birren B."/>
        </authorList>
    </citation>
    <scope>NUCLEOTIDE SEQUENCE [LARGE SCALE GENOMIC DNA]</scope>
    <source>
        <strain evidence="7 8">ATCC 43076</strain>
    </source>
</reference>
<dbReference type="RefSeq" id="WP_016176174.1">
    <property type="nucleotide sequence ID" value="NZ_KE136391.1"/>
</dbReference>
<evidence type="ECO:0000313" key="8">
    <source>
        <dbReference type="Proteomes" id="UP000014136"/>
    </source>
</evidence>
<dbReference type="HOGENOM" id="CLU_014015_2_0_9"/>
<dbReference type="STRING" id="41997.RV16_GL000035"/>